<keyword evidence="8" id="KW-1185">Reference proteome</keyword>
<keyword evidence="5" id="KW-0119">Carbohydrate metabolism</keyword>
<evidence type="ECO:0000259" key="6">
    <source>
        <dbReference type="PROSITE" id="PS50853"/>
    </source>
</evidence>
<comment type="caution">
    <text evidence="7">The sequence shown here is derived from an EMBL/GenBank/DDBJ whole genome shotgun (WGS) entry which is preliminary data.</text>
</comment>
<evidence type="ECO:0000313" key="7">
    <source>
        <dbReference type="EMBL" id="TGZ11753.1"/>
    </source>
</evidence>
<reference evidence="7 8" key="1">
    <citation type="submission" date="2019-04" db="EMBL/GenBank/DDBJ databases">
        <title>Streptomyces rhizosphaericola sp. nov., an actinobacterium isolated from the wheat rhizosphere.</title>
        <authorList>
            <person name="Vargas Hoyos H.A."/>
            <person name="Santos S.N."/>
            <person name="Genuario D.B."/>
            <person name="Melo I.S."/>
            <person name="Da Silva L.J."/>
            <person name="Da Silva F.S.P."/>
            <person name="Zucchi T.D."/>
        </authorList>
    </citation>
    <scope>NUCLEOTIDE SEQUENCE [LARGE SCALE GENOMIC DNA]</scope>
    <source>
        <strain evidence="7 8">1AS2c</strain>
    </source>
</reference>
<keyword evidence="5" id="KW-0624">Polysaccharide degradation</keyword>
<comment type="subcellular location">
    <subcellularLocation>
        <location evidence="1">Secreted</location>
    </subcellularLocation>
</comment>
<protein>
    <submittedName>
        <fullName evidence="7">DNRLRE domain-containing protein</fullName>
    </submittedName>
</protein>
<keyword evidence="2" id="KW-0964">Secreted</keyword>
<name>A0ABY2PKY8_9ACTN</name>
<dbReference type="SUPFAM" id="SSF49265">
    <property type="entry name" value="Fibronectin type III"/>
    <property type="match status" value="1"/>
</dbReference>
<dbReference type="NCBIfam" id="NF033679">
    <property type="entry name" value="DNRLRE_dom"/>
    <property type="match status" value="2"/>
</dbReference>
<dbReference type="CDD" id="cd00063">
    <property type="entry name" value="FN3"/>
    <property type="match status" value="1"/>
</dbReference>
<dbReference type="InterPro" id="IPR013783">
    <property type="entry name" value="Ig-like_fold"/>
</dbReference>
<keyword evidence="4" id="KW-0326">Glycosidase</keyword>
<keyword evidence="3" id="KW-0732">Signal</keyword>
<dbReference type="PROSITE" id="PS50853">
    <property type="entry name" value="FN3"/>
    <property type="match status" value="1"/>
</dbReference>
<evidence type="ECO:0000256" key="2">
    <source>
        <dbReference type="ARBA" id="ARBA00022525"/>
    </source>
</evidence>
<evidence type="ECO:0000256" key="5">
    <source>
        <dbReference type="ARBA" id="ARBA00023326"/>
    </source>
</evidence>
<dbReference type="PANTHER" id="PTHR40032">
    <property type="entry name" value="EXPORTED PROTEIN-RELATED"/>
    <property type="match status" value="1"/>
</dbReference>
<dbReference type="Gene3D" id="2.60.40.10">
    <property type="entry name" value="Immunoglobulins"/>
    <property type="match status" value="2"/>
</dbReference>
<dbReference type="Pfam" id="PF24517">
    <property type="entry name" value="CBM96"/>
    <property type="match status" value="1"/>
</dbReference>
<dbReference type="PANTHER" id="PTHR40032:SF1">
    <property type="entry name" value="EXPORTED PROTEIN"/>
    <property type="match status" value="1"/>
</dbReference>
<gene>
    <name evidence="7" type="ORF">E5Z02_02885</name>
</gene>
<evidence type="ECO:0000313" key="8">
    <source>
        <dbReference type="Proteomes" id="UP000306274"/>
    </source>
</evidence>
<dbReference type="Pfam" id="PF12671">
    <property type="entry name" value="Amidase_6"/>
    <property type="match status" value="1"/>
</dbReference>
<accession>A0ABY2PKY8</accession>
<dbReference type="InterPro" id="IPR036116">
    <property type="entry name" value="FN3_sf"/>
</dbReference>
<evidence type="ECO:0000256" key="1">
    <source>
        <dbReference type="ARBA" id="ARBA00004613"/>
    </source>
</evidence>
<evidence type="ECO:0000256" key="3">
    <source>
        <dbReference type="ARBA" id="ARBA00022729"/>
    </source>
</evidence>
<evidence type="ECO:0000256" key="4">
    <source>
        <dbReference type="ARBA" id="ARBA00023295"/>
    </source>
</evidence>
<dbReference type="EMBL" id="SRZK01000015">
    <property type="protein sequence ID" value="TGZ11753.1"/>
    <property type="molecule type" value="Genomic_DNA"/>
</dbReference>
<dbReference type="InterPro" id="IPR024301">
    <property type="entry name" value="Amidase_6"/>
</dbReference>
<proteinExistence type="predicted"/>
<dbReference type="InterPro" id="IPR003961">
    <property type="entry name" value="FN3_dom"/>
</dbReference>
<dbReference type="InterPro" id="IPR055372">
    <property type="entry name" value="CBM96"/>
</dbReference>
<keyword evidence="4" id="KW-0378">Hydrolase</keyword>
<sequence length="1470" mass="154723">MSTLFPPEIFLNWEGILVKKRHTSRRGRALTACAVLAGLLALEVAIPGATVTATAAPGTPAAAPVAGTGATSATLAARLEGERVEVLDERTETRTVWANPDGTFTEDRSAGPVRFRNADGSWTDVDIGLAAAPGGKVVAKAHPLGLTLAGATPVRKDTAATRRLRAAEPVAAATPLVSLTNDQGQRVELGWRGALPAPRIDGTRATYPSALPHADLVVDATRTGFEQFLTLRSKRAVSEAGTLRMTLTAKGLTARTAPGGGLAFTDNATGKPVGTLPSPVMWDARTDERSGDHTHRAPVAMAFDQHGDDIDLTLTPDAAFLAAPDTVFPVTVDPSVNLLTTFTTFVQDGYTTDQSTAKELKLGNNGSGQVARSFLRFTNRPVKKQEIKAATLKLWNHHAWSCSARAWEVWDTGNPGTASRWTAQPKWNRLWATSTATKGGTGCAGGWVSADVKALTQAWADNPNPENSLGIRAADEKDPYGWKRFNSRNAASNVPVLSVTYNSLPDTPAAVALTPSAHNSLNKRTYATSVTPTFSAKVADPDGGTVKAQFEVSADPAFDDAGGYSWTGTSGGVASGGTAKLTLPADKKLGPHGYRLRARSHDGSAYGPWSGYVPFRVNTAKPAAPAVTCEGHPEEQWKDTAAGAMTCTLATTSTDGRGFLWGLDDPTTPKAVNDPAGTGGKPQTVKFTAGKGWHTLHARTVDSAGLLSGTTAFRFGMGPEPVEVPVPDVPVALQEGATDTATPLLSGVLTSGDQERVRGEFALFDAAGKALSGVTLPTAGADSGSRVATAVPEGTLTAGTRYQWAMRGCGAEACSAWTARRSFTAQKPGTERTPPTRTVEITGSALQDATVPVGAQDCGGAPCAPVQDGLLKVGTPDSTAWRTWFRADLSAVPAGARITDARLRLHRADCPAGETEDGCEEPAATLRELVDPWSPAGTGEELAAAASDEAYEADDELPAPLGDLNLGYLVADWLQQGENHGVSLQLGDEKTAAAGVAYHSARAANPADRPKLVVSYVPADAPGAPENVKAVPADAGLLATWNAPADPGSVPADPGAEAEALTYTVVVRKGAAEVARTTTEETRALFPGLANGADHTVQVTARSAYGTSGAALSEAVKPAAVPDAARYVQAVRDYAAARAAVLQGRHTTADKAAAASPHGAMFRDLLAEQVPELNRRREAYARHDRHYSSVVSAFDDVLTGAGPGGDVVVRGRLQERTVLTHKDGTEEPEEGELPGRFVFTGGVLRMEADDADVEVTLPATAAAAGAVNLAPPAEDSLDEVAEGEQESLPIQLDADGMLADEPDPFGGPALRAAAPNGNGTATWAKRNVKIKREYRNDCTNFVSKAAYHGGRMKQRKGGRKNPSRWFRNRIGPKLLDSYTWAGATNFRNHLKDYRGGREISRYDAKPGDVIFAFYRSDKRWDHAGIITARNKGNVNISQHGGRGKDHTTLNNWLKNKDITAVSIIRPGRRS</sequence>
<dbReference type="Proteomes" id="UP000306274">
    <property type="component" value="Unassembled WGS sequence"/>
</dbReference>
<dbReference type="SMART" id="SM00060">
    <property type="entry name" value="FN3"/>
    <property type="match status" value="1"/>
</dbReference>
<organism evidence="7 8">
    <name type="scientific">Streptomyces rhizosphaericola</name>
    <dbReference type="NCBI Taxonomy" id="2564098"/>
    <lineage>
        <taxon>Bacteria</taxon>
        <taxon>Bacillati</taxon>
        <taxon>Actinomycetota</taxon>
        <taxon>Actinomycetes</taxon>
        <taxon>Kitasatosporales</taxon>
        <taxon>Streptomycetaceae</taxon>
        <taxon>Streptomyces</taxon>
    </lineage>
</organism>
<feature type="domain" description="Fibronectin type-III" evidence="6">
    <location>
        <begin position="1021"/>
        <end position="1124"/>
    </location>
</feature>